<protein>
    <submittedName>
        <fullName evidence="1">Uncharacterized protein</fullName>
    </submittedName>
</protein>
<accession>A0A381XGT3</accession>
<sequence>MMVDCRCPGAWALAVWLVAGVVSAAQSDSSVVEAAKAQDQAGVQALVAADADVNVAQPDG</sequence>
<dbReference type="AlphaFoldDB" id="A0A381XGT3"/>
<name>A0A381XGT3_9ZZZZ</name>
<evidence type="ECO:0000313" key="1">
    <source>
        <dbReference type="EMBL" id="SVA63681.1"/>
    </source>
</evidence>
<gene>
    <name evidence="1" type="ORF">METZ01_LOCUS116535</name>
</gene>
<proteinExistence type="predicted"/>
<feature type="non-terminal residue" evidence="1">
    <location>
        <position position="60"/>
    </location>
</feature>
<dbReference type="EMBL" id="UINC01015047">
    <property type="protein sequence ID" value="SVA63681.1"/>
    <property type="molecule type" value="Genomic_DNA"/>
</dbReference>
<organism evidence="1">
    <name type="scientific">marine metagenome</name>
    <dbReference type="NCBI Taxonomy" id="408172"/>
    <lineage>
        <taxon>unclassified sequences</taxon>
        <taxon>metagenomes</taxon>
        <taxon>ecological metagenomes</taxon>
    </lineage>
</organism>
<reference evidence="1" key="1">
    <citation type="submission" date="2018-05" db="EMBL/GenBank/DDBJ databases">
        <authorList>
            <person name="Lanie J.A."/>
            <person name="Ng W.-L."/>
            <person name="Kazmierczak K.M."/>
            <person name="Andrzejewski T.M."/>
            <person name="Davidsen T.M."/>
            <person name="Wayne K.J."/>
            <person name="Tettelin H."/>
            <person name="Glass J.I."/>
            <person name="Rusch D."/>
            <person name="Podicherti R."/>
            <person name="Tsui H.-C.T."/>
            <person name="Winkler M.E."/>
        </authorList>
    </citation>
    <scope>NUCLEOTIDE SEQUENCE</scope>
</reference>